<reference evidence="1" key="1">
    <citation type="submission" date="2019-12" db="EMBL/GenBank/DDBJ databases">
        <title>Genome sequencing and annotation of Brassica cretica.</title>
        <authorList>
            <person name="Studholme D.J."/>
            <person name="Sarris P.F."/>
        </authorList>
    </citation>
    <scope>NUCLEOTIDE SEQUENCE</scope>
    <source>
        <strain evidence="1">PFS-102/07</strain>
        <tissue evidence="1">Leaf</tissue>
    </source>
</reference>
<proteinExistence type="predicted"/>
<accession>A0A8S9IJS8</accession>
<name>A0A8S9IJS8_BRACR</name>
<comment type="caution">
    <text evidence="1">The sequence shown here is derived from an EMBL/GenBank/DDBJ whole genome shotgun (WGS) entry which is preliminary data.</text>
</comment>
<dbReference type="AlphaFoldDB" id="A0A8S9IJS8"/>
<protein>
    <submittedName>
        <fullName evidence="1">Uncharacterized protein</fullName>
    </submittedName>
</protein>
<gene>
    <name evidence="1" type="ORF">F2Q70_00002981</name>
</gene>
<dbReference type="EMBL" id="QGKY02001015">
    <property type="protein sequence ID" value="KAF2570039.1"/>
    <property type="molecule type" value="Genomic_DNA"/>
</dbReference>
<organism evidence="1">
    <name type="scientific">Brassica cretica</name>
    <name type="common">Mustard</name>
    <dbReference type="NCBI Taxonomy" id="69181"/>
    <lineage>
        <taxon>Eukaryota</taxon>
        <taxon>Viridiplantae</taxon>
        <taxon>Streptophyta</taxon>
        <taxon>Embryophyta</taxon>
        <taxon>Tracheophyta</taxon>
        <taxon>Spermatophyta</taxon>
        <taxon>Magnoliopsida</taxon>
        <taxon>eudicotyledons</taxon>
        <taxon>Gunneridae</taxon>
        <taxon>Pentapetalae</taxon>
        <taxon>rosids</taxon>
        <taxon>malvids</taxon>
        <taxon>Brassicales</taxon>
        <taxon>Brassicaceae</taxon>
        <taxon>Brassiceae</taxon>
        <taxon>Brassica</taxon>
    </lineage>
</organism>
<evidence type="ECO:0000313" key="1">
    <source>
        <dbReference type="EMBL" id="KAF2570039.1"/>
    </source>
</evidence>
<sequence length="99" mass="11117">MAIPSKPVNRLTSPRWRTTFRGSDADGPRLIDICNDFGAVNLFLSKEDETFSFFTKDCDVDKEVVLKLACTLLELKALLSVLFSPDQAVDTKLSKEFKT</sequence>